<dbReference type="InterPro" id="IPR016162">
    <property type="entry name" value="Ald_DH_N"/>
</dbReference>
<dbReference type="Proteomes" id="UP000095463">
    <property type="component" value="Unassembled WGS sequence"/>
</dbReference>
<dbReference type="EMBL" id="LAJE02000369">
    <property type="protein sequence ID" value="OEO28487.1"/>
    <property type="molecule type" value="Genomic_DNA"/>
</dbReference>
<dbReference type="Gene3D" id="3.40.309.10">
    <property type="entry name" value="Aldehyde Dehydrogenase, Chain A, domain 2"/>
    <property type="match status" value="1"/>
</dbReference>
<comment type="similarity">
    <text evidence="1">Belongs to the aldehyde dehydrogenase family.</text>
</comment>
<feature type="domain" description="Aldehyde dehydrogenase" evidence="3">
    <location>
        <begin position="2"/>
        <end position="450"/>
    </location>
</feature>
<dbReference type="GO" id="GO:0004777">
    <property type="term" value="F:succinate-semialdehyde dehydrogenase (NAD+) activity"/>
    <property type="evidence" value="ECO:0007669"/>
    <property type="project" value="TreeGrafter"/>
</dbReference>
<dbReference type="InterPro" id="IPR016161">
    <property type="entry name" value="Ald_DH/histidinol_DH"/>
</dbReference>
<dbReference type="FunFam" id="3.40.309.10:FF:000009">
    <property type="entry name" value="Aldehyde dehydrogenase A"/>
    <property type="match status" value="1"/>
</dbReference>
<accession>A0A1E5XIS5</accession>
<organism evidence="4 5">
    <name type="scientific">Devosia insulae DS-56</name>
    <dbReference type="NCBI Taxonomy" id="1116389"/>
    <lineage>
        <taxon>Bacteria</taxon>
        <taxon>Pseudomonadati</taxon>
        <taxon>Pseudomonadota</taxon>
        <taxon>Alphaproteobacteria</taxon>
        <taxon>Hyphomicrobiales</taxon>
        <taxon>Devosiaceae</taxon>
        <taxon>Devosia</taxon>
    </lineage>
</organism>
<dbReference type="Pfam" id="PF00171">
    <property type="entry name" value="Aldedh"/>
    <property type="match status" value="1"/>
</dbReference>
<keyword evidence="2" id="KW-0560">Oxidoreductase</keyword>
<dbReference type="PANTHER" id="PTHR43217">
    <property type="entry name" value="SUCCINATE SEMIALDEHYDE DEHYDROGENASE [NAD(P)+] SAD"/>
    <property type="match status" value="1"/>
</dbReference>
<dbReference type="InterPro" id="IPR016163">
    <property type="entry name" value="Ald_DH_C"/>
</dbReference>
<comment type="caution">
    <text evidence="4">The sequence shown here is derived from an EMBL/GenBank/DDBJ whole genome shotgun (WGS) entry which is preliminary data.</text>
</comment>
<reference evidence="4 5" key="1">
    <citation type="journal article" date="2015" name="Genome Announc.">
        <title>Genome Assemblies of Three Soil-Associated Devosia species: D. insulae, D. limi, and D. soli.</title>
        <authorList>
            <person name="Hassan Y.I."/>
            <person name="Lepp D."/>
            <person name="Zhou T."/>
        </authorList>
    </citation>
    <scope>NUCLEOTIDE SEQUENCE [LARGE SCALE GENOMIC DNA]</scope>
    <source>
        <strain evidence="4 5">DS-56</strain>
    </source>
</reference>
<evidence type="ECO:0000259" key="3">
    <source>
        <dbReference type="Pfam" id="PF00171"/>
    </source>
</evidence>
<evidence type="ECO:0000313" key="5">
    <source>
        <dbReference type="Proteomes" id="UP000095463"/>
    </source>
</evidence>
<dbReference type="Gene3D" id="3.40.605.10">
    <property type="entry name" value="Aldehyde Dehydrogenase, Chain A, domain 1"/>
    <property type="match status" value="1"/>
</dbReference>
<dbReference type="OrthoDB" id="9812625at2"/>
<dbReference type="InterPro" id="IPR015590">
    <property type="entry name" value="Aldehyde_DH_dom"/>
</dbReference>
<dbReference type="InterPro" id="IPR047110">
    <property type="entry name" value="GABD/Sad-like"/>
</dbReference>
<proteinExistence type="inferred from homology"/>
<dbReference type="SUPFAM" id="SSF53720">
    <property type="entry name" value="ALDH-like"/>
    <property type="match status" value="1"/>
</dbReference>
<evidence type="ECO:0000313" key="4">
    <source>
        <dbReference type="EMBL" id="OEO28487.1"/>
    </source>
</evidence>
<protein>
    <recommendedName>
        <fullName evidence="3">Aldehyde dehydrogenase domain-containing protein</fullName>
    </recommendedName>
</protein>
<keyword evidence="5" id="KW-1185">Reference proteome</keyword>
<evidence type="ECO:0000256" key="1">
    <source>
        <dbReference type="ARBA" id="ARBA00009986"/>
    </source>
</evidence>
<dbReference type="PANTHER" id="PTHR43217:SF1">
    <property type="entry name" value="SUCCINATE SEMIALDEHYDE DEHYDROGENASE [NAD(P)+] SAD"/>
    <property type="match status" value="1"/>
</dbReference>
<gene>
    <name evidence="4" type="ORF">VW23_004585</name>
</gene>
<name>A0A1E5XIS5_9HYPH</name>
<sequence>MFRSLNPATGEQFGSYRLHDGSEVEAALERSFAAWGSIRAAGIEKRAQLLLALADRLDANLEAFARLMTLEMGKPINEARGEIRKCAATCRTTAELGPGWLEPLEVQSPARGSRVRYEGLGPILAIMPWNFPFWQVIRFFAPAFLAGNTTIVKHAENVPASAEALEQVFTEAGMPDGVLVNLRVDHPTVGKLIADSRIGSVTVTGSVRAGRTIAGLAGAAGKKAVLELGGSDPFIVFADADFNAAVKLAVAARHNNSGQSCVCAKRFLVEQSIAADFTEAFVEGTRKLSYGDPLDEKHGLGPLARADLRAGLQDQLDRSIAGGARVALAGGTVEGPGFFFAPAVLTNVADDNVAAREELFGPVAPIFAFADEAEALRIANGTEFGLAAAVWTRDEDRARRMEQSVEAGAVFINDMVRSDAHISFGGIKSSGYGRELGQVGITEFTNAKTVWIG</sequence>
<dbReference type="AlphaFoldDB" id="A0A1E5XIS5"/>
<evidence type="ECO:0000256" key="2">
    <source>
        <dbReference type="ARBA" id="ARBA00023002"/>
    </source>
</evidence>